<dbReference type="Gene3D" id="2.60.40.1120">
    <property type="entry name" value="Carboxypeptidase-like, regulatory domain"/>
    <property type="match status" value="1"/>
</dbReference>
<dbReference type="GO" id="GO:0005576">
    <property type="term" value="C:extracellular region"/>
    <property type="evidence" value="ECO:0007669"/>
    <property type="project" value="InterPro"/>
</dbReference>
<evidence type="ECO:0000256" key="1">
    <source>
        <dbReference type="ARBA" id="ARBA00023157"/>
    </source>
</evidence>
<dbReference type="AlphaFoldDB" id="A0AAD9KQZ4"/>
<dbReference type="SUPFAM" id="SSF82895">
    <property type="entry name" value="TSP-1 type 1 repeat"/>
    <property type="match status" value="1"/>
</dbReference>
<comment type="caution">
    <text evidence="4">The sequence shown here is derived from an EMBL/GenBank/DDBJ whole genome shotgun (WGS) entry which is preliminary data.</text>
</comment>
<evidence type="ECO:0000313" key="4">
    <source>
        <dbReference type="EMBL" id="KAK2176074.1"/>
    </source>
</evidence>
<reference evidence="4" key="1">
    <citation type="journal article" date="2023" name="Mol. Biol. Evol.">
        <title>Third-Generation Sequencing Reveals the Adaptive Role of the Epigenome in Three Deep-Sea Polychaetes.</title>
        <authorList>
            <person name="Perez M."/>
            <person name="Aroh O."/>
            <person name="Sun Y."/>
            <person name="Lan Y."/>
            <person name="Juniper S.K."/>
            <person name="Young C.R."/>
            <person name="Angers B."/>
            <person name="Qian P.Y."/>
        </authorList>
    </citation>
    <scope>NUCLEOTIDE SEQUENCE</scope>
    <source>
        <strain evidence="4">R07B-5</strain>
    </source>
</reference>
<dbReference type="SUPFAM" id="SSF49464">
    <property type="entry name" value="Carboxypeptidase regulatory domain-like"/>
    <property type="match status" value="1"/>
</dbReference>
<dbReference type="SMART" id="SM00409">
    <property type="entry name" value="IG"/>
    <property type="match status" value="1"/>
</dbReference>
<protein>
    <recommendedName>
        <fullName evidence="3">Ig-like domain-containing protein</fullName>
    </recommendedName>
</protein>
<evidence type="ECO:0000259" key="3">
    <source>
        <dbReference type="PROSITE" id="PS50835"/>
    </source>
</evidence>
<dbReference type="EMBL" id="JAODUO010000686">
    <property type="protein sequence ID" value="KAK2176074.1"/>
    <property type="molecule type" value="Genomic_DNA"/>
</dbReference>
<keyword evidence="5" id="KW-1185">Reference proteome</keyword>
<dbReference type="SUPFAM" id="SSF48726">
    <property type="entry name" value="Immunoglobulin"/>
    <property type="match status" value="1"/>
</dbReference>
<dbReference type="PROSITE" id="PS50835">
    <property type="entry name" value="IG_LIKE"/>
    <property type="match status" value="1"/>
</dbReference>
<dbReference type="InterPro" id="IPR036179">
    <property type="entry name" value="Ig-like_dom_sf"/>
</dbReference>
<sequence length="1015" mass="109030">MGRYSGDYQSCNGCHEYVTCSSHVMFDNRPCPAGLVWNDKIKRCDWNSPTCKCIRKRISPVIDGQWSEWDPWTSCSATCDGGRQRRVRRCDDPSPQNGGSGCVGVSIESQPCKEWACPDCSRSCPPGGSLSVDCSQCLCAGDSVSGKVTDRQTSLALANVNIYTVGREWSPSAVSGSDGRFTISGVCVDGLKLTARKGGYESASREYSVSAGSSVSVVMYTLERPTLTVEPASTAGFVGGMASFSCRATAEPDVIQYDWFKDGDLLRSDTVSVGGNSGATYNVNGLTTGDEGVYACRAVSLGGKIFSRGANLVVKDAGATDTCDEKPQDQWVELPPTCFVTNGGILDKSVNIGRCNQVPCVTKTSQDSANLCCMPSSTRQMEVDCDGFSYKVNEIVACGCAECKPTDLVIVSGIVKSGGASTSGVKIMQDTMQYSVINNQFSFEATPRAGRILFQAKSKFFMPQLVTLDVTEGVTEMYVEVTLVPKPSPDLVDSAMGGQVDVDTPGLTSAVSVNIAPNSFQDINGNAVSGDVKVYTSFSDPRKPDGIDSAPGQFTFEDSEGETRILKTFGVVTLLAEDSNGNEVFLSGKATMKFDADALGIESGESVFLWSIDASSGEWEKSGSLTYTGSRRRRRQATSSGSSVEGETEIPPNVPYLNCDRPILRGRLCSIAVFVYYGGDFSIPLQGERVSAFIKENGLFIGRTSGYTDQNGKACLLVACGLQHIVRLESLEGVIVHPTHFLPAGFSFTNRVDGFAFTATSPATEDDSVNGPVFRYRGWRSSCYLANSSAYHFILAKPPVRPSLYGSLNAVEMRPGFDLSWFPNPPADREVCILQAGIMVPDPSNMKMVGISSNVNGEQYGVYTSTILERTYTRGRSLRVACVVIRCPTNESEYTAVDLQIAYDNSSQCRLRYSPLVSGNDNYEFYDGGNGGMTKYVSHGNSSMQVRVLAQDDGGSDGASGVGNKDRRLNGIGLYQASGPGDLAFYRAMNECRRGWDSVATFDCSDESSSTGGPQ</sequence>
<dbReference type="Gene3D" id="2.20.100.10">
    <property type="entry name" value="Thrombospondin type-1 (TSP1) repeat"/>
    <property type="match status" value="1"/>
</dbReference>
<dbReference type="InterPro" id="IPR036508">
    <property type="entry name" value="Chitin-bd_dom_sf"/>
</dbReference>
<dbReference type="SMART" id="SM00209">
    <property type="entry name" value="TSP1"/>
    <property type="match status" value="1"/>
</dbReference>
<dbReference type="Pfam" id="PF13620">
    <property type="entry name" value="CarboxypepD_reg"/>
    <property type="match status" value="1"/>
</dbReference>
<dbReference type="InterPro" id="IPR008969">
    <property type="entry name" value="CarboxyPept-like_regulatory"/>
</dbReference>
<dbReference type="InterPro" id="IPR007110">
    <property type="entry name" value="Ig-like_dom"/>
</dbReference>
<feature type="region of interest" description="Disordered" evidence="2">
    <location>
        <begin position="627"/>
        <end position="648"/>
    </location>
</feature>
<dbReference type="PROSITE" id="PS50092">
    <property type="entry name" value="TSP1"/>
    <property type="match status" value="1"/>
</dbReference>
<dbReference type="PANTHER" id="PTHR15031:SF6">
    <property type="entry name" value="CARTILAGE INTERMEDIATE LAYER PROTEIN 1-LIKE ISOFORM X1"/>
    <property type="match status" value="1"/>
</dbReference>
<dbReference type="Pfam" id="PF01607">
    <property type="entry name" value="CBM_14"/>
    <property type="match status" value="1"/>
</dbReference>
<feature type="domain" description="Ig-like" evidence="3">
    <location>
        <begin position="225"/>
        <end position="313"/>
    </location>
</feature>
<accession>A0AAD9KQZ4</accession>
<dbReference type="SUPFAM" id="SSF57625">
    <property type="entry name" value="Invertebrate chitin-binding proteins"/>
    <property type="match status" value="1"/>
</dbReference>
<organism evidence="4 5">
    <name type="scientific">Ridgeia piscesae</name>
    <name type="common">Tubeworm</name>
    <dbReference type="NCBI Taxonomy" id="27915"/>
    <lineage>
        <taxon>Eukaryota</taxon>
        <taxon>Metazoa</taxon>
        <taxon>Spiralia</taxon>
        <taxon>Lophotrochozoa</taxon>
        <taxon>Annelida</taxon>
        <taxon>Polychaeta</taxon>
        <taxon>Sedentaria</taxon>
        <taxon>Canalipalpata</taxon>
        <taxon>Sabellida</taxon>
        <taxon>Siboglinidae</taxon>
        <taxon>Ridgeia</taxon>
    </lineage>
</organism>
<dbReference type="InterPro" id="IPR002557">
    <property type="entry name" value="Chitin-bd_dom"/>
</dbReference>
<dbReference type="InterPro" id="IPR003599">
    <property type="entry name" value="Ig_sub"/>
</dbReference>
<dbReference type="Proteomes" id="UP001209878">
    <property type="component" value="Unassembled WGS sequence"/>
</dbReference>
<proteinExistence type="predicted"/>
<dbReference type="FunFam" id="2.20.100.10:FF:000002">
    <property type="entry name" value="Unc-5 netrin receptor C"/>
    <property type="match status" value="1"/>
</dbReference>
<dbReference type="Gene3D" id="2.60.40.10">
    <property type="entry name" value="Immunoglobulins"/>
    <property type="match status" value="1"/>
</dbReference>
<dbReference type="Pfam" id="PF00090">
    <property type="entry name" value="TSP_1"/>
    <property type="match status" value="1"/>
</dbReference>
<evidence type="ECO:0000256" key="2">
    <source>
        <dbReference type="SAM" id="MobiDB-lite"/>
    </source>
</evidence>
<dbReference type="InterPro" id="IPR039675">
    <property type="entry name" value="CILP1/CILP2"/>
</dbReference>
<evidence type="ECO:0000313" key="5">
    <source>
        <dbReference type="Proteomes" id="UP001209878"/>
    </source>
</evidence>
<keyword evidence="1" id="KW-1015">Disulfide bond</keyword>
<dbReference type="PANTHER" id="PTHR15031">
    <property type="entry name" value="CARTILAGE INTERMEDIATE LAYER PROTEIN CLIP"/>
    <property type="match status" value="1"/>
</dbReference>
<dbReference type="Pfam" id="PF13927">
    <property type="entry name" value="Ig_3"/>
    <property type="match status" value="1"/>
</dbReference>
<dbReference type="Pfam" id="PF23708">
    <property type="entry name" value="CILP_5th"/>
    <property type="match status" value="1"/>
</dbReference>
<dbReference type="InterPro" id="IPR000884">
    <property type="entry name" value="TSP1_rpt"/>
</dbReference>
<name>A0AAD9KQZ4_RIDPI</name>
<dbReference type="InterPro" id="IPR036383">
    <property type="entry name" value="TSP1_rpt_sf"/>
</dbReference>
<dbReference type="InterPro" id="IPR013783">
    <property type="entry name" value="Ig-like_fold"/>
</dbReference>
<dbReference type="GO" id="GO:0008061">
    <property type="term" value="F:chitin binding"/>
    <property type="evidence" value="ECO:0007669"/>
    <property type="project" value="InterPro"/>
</dbReference>
<dbReference type="InterPro" id="IPR056255">
    <property type="entry name" value="CILP-1/2_dom"/>
</dbReference>
<gene>
    <name evidence="4" type="ORF">NP493_688g00016</name>
</gene>
<dbReference type="Gene3D" id="2.170.140.10">
    <property type="entry name" value="Chitin binding domain"/>
    <property type="match status" value="1"/>
</dbReference>